<feature type="region of interest" description="Disordered" evidence="1">
    <location>
        <begin position="1282"/>
        <end position="1318"/>
    </location>
</feature>
<feature type="compositionally biased region" description="Polar residues" evidence="1">
    <location>
        <begin position="207"/>
        <end position="223"/>
    </location>
</feature>
<accession>A0A6F9DGZ2</accession>
<feature type="region of interest" description="Disordered" evidence="1">
    <location>
        <begin position="1"/>
        <end position="27"/>
    </location>
</feature>
<reference evidence="2" key="1">
    <citation type="submission" date="2020-04" db="EMBL/GenBank/DDBJ databases">
        <authorList>
            <person name="Neveu A P."/>
        </authorList>
    </citation>
    <scope>NUCLEOTIDE SEQUENCE</scope>
    <source>
        <tissue evidence="2">Whole embryo</tissue>
    </source>
</reference>
<evidence type="ECO:0000256" key="1">
    <source>
        <dbReference type="SAM" id="MobiDB-lite"/>
    </source>
</evidence>
<dbReference type="EMBL" id="LR786872">
    <property type="protein sequence ID" value="CAB3262734.1"/>
    <property type="molecule type" value="mRNA"/>
</dbReference>
<evidence type="ECO:0000313" key="2">
    <source>
        <dbReference type="EMBL" id="CAB3262734.1"/>
    </source>
</evidence>
<feature type="compositionally biased region" description="Polar residues" evidence="1">
    <location>
        <begin position="1"/>
        <end position="12"/>
    </location>
</feature>
<proteinExistence type="evidence at transcript level"/>
<feature type="compositionally biased region" description="Polar residues" evidence="1">
    <location>
        <begin position="548"/>
        <end position="562"/>
    </location>
</feature>
<feature type="compositionally biased region" description="Polar residues" evidence="1">
    <location>
        <begin position="692"/>
        <end position="701"/>
    </location>
</feature>
<feature type="compositionally biased region" description="Polar residues" evidence="1">
    <location>
        <begin position="871"/>
        <end position="881"/>
    </location>
</feature>
<feature type="region of interest" description="Disordered" evidence="1">
    <location>
        <begin position="188"/>
        <end position="239"/>
    </location>
</feature>
<feature type="compositionally biased region" description="Polar residues" evidence="1">
    <location>
        <begin position="1147"/>
        <end position="1162"/>
    </location>
</feature>
<feature type="compositionally biased region" description="Basic and acidic residues" evidence="1">
    <location>
        <begin position="224"/>
        <end position="234"/>
    </location>
</feature>
<organism evidence="2">
    <name type="scientific">Phallusia mammillata</name>
    <dbReference type="NCBI Taxonomy" id="59560"/>
    <lineage>
        <taxon>Eukaryota</taxon>
        <taxon>Metazoa</taxon>
        <taxon>Chordata</taxon>
        <taxon>Tunicata</taxon>
        <taxon>Ascidiacea</taxon>
        <taxon>Phlebobranchia</taxon>
        <taxon>Ascidiidae</taxon>
        <taxon>Phallusia</taxon>
    </lineage>
</organism>
<feature type="region of interest" description="Disordered" evidence="1">
    <location>
        <begin position="536"/>
        <end position="580"/>
    </location>
</feature>
<feature type="region of interest" description="Disordered" evidence="1">
    <location>
        <begin position="1079"/>
        <end position="1206"/>
    </location>
</feature>
<feature type="compositionally biased region" description="Basic residues" evidence="1">
    <location>
        <begin position="74"/>
        <end position="83"/>
    </location>
</feature>
<name>A0A6F9DGZ2_9ASCI</name>
<feature type="compositionally biased region" description="Basic and acidic residues" evidence="1">
    <location>
        <begin position="729"/>
        <end position="741"/>
    </location>
</feature>
<feature type="compositionally biased region" description="Polar residues" evidence="1">
    <location>
        <begin position="716"/>
        <end position="725"/>
    </location>
</feature>
<gene>
    <name evidence="2" type="primary">LOC100182468</name>
</gene>
<protein>
    <submittedName>
        <fullName evidence="2">Uncharacterized protein LOC100182468</fullName>
    </submittedName>
</protein>
<feature type="region of interest" description="Disordered" evidence="1">
    <location>
        <begin position="905"/>
        <end position="930"/>
    </location>
</feature>
<feature type="region of interest" description="Disordered" evidence="1">
    <location>
        <begin position="660"/>
        <end position="769"/>
    </location>
</feature>
<feature type="compositionally biased region" description="Polar residues" evidence="1">
    <location>
        <begin position="1120"/>
        <end position="1140"/>
    </location>
</feature>
<feature type="compositionally biased region" description="Low complexity" evidence="1">
    <location>
        <begin position="743"/>
        <end position="755"/>
    </location>
</feature>
<feature type="region of interest" description="Disordered" evidence="1">
    <location>
        <begin position="1392"/>
        <end position="1429"/>
    </location>
</feature>
<sequence length="1459" mass="159655">MEGTHSPSQDFVDSSEESYPNVAGDKKKRKEFWNRKGVIKMDPNNNERCSHTIIPPSAMMTLAMELQVSNRGKASKMFKKAKSNARVASPDNETDEQEKSKLPELWVVPDAHMKSSSEEPTTASHLQPALDHSDFVFRPGFDSPTPQGRPVSRAGEAVDLNCDEIEFLESIDVSDLVGSKDNVIVYPDSDEEVTKSEKQKQKRSKCNKGNMSISSQDINSTVNKDNEGNVERPHVGSSRCETLTTTNDSMYRDYKSNAKGSAYLNDKVIKFNCASSKEQNLNVNAATNKLSQTPIISQDEVKEQRLCESIEYGGDKSIVTSSLHDALHRHAPTVSPLKGRAQEKLVSNRVSSPRPASAARDCDSDGQSGRASRDRAHSLSNKKKFILDEKRAITPEYLRALSQNDTASASSLSSSSLSSSLFSLSSLGSVSSASLHFSSVNGASEKTSVVSCASITPDSVDLHDRRRVSVKGREQQQIGVKPKHNTQSFVELVNTPSQCSVVANRQESRNVAMQSTDKYNPLSCSLACPSLNQYRNVDDDTNSRGSHRVQTNKSPQQQTLVTSRASSRVRQRSSESCGGSVSPSRKVICEYVDQAAPDLPDQQPHIKGRVVSKAVFPDTSDPTLVRPVLHLRKEVPPCQYCRGIRSEMVYCCCCGPKPTAPPRSNSRGATEKFRGVGQTPSPIPAARRRTPSKTTEVSTPVQEKVEERLSEVVQATGVQQSSSSPAAEPRSHESPGKDNRIRTTGNKNNTTSTTTLSAPDAAPVSSSHRIEGCRITLSSSNRQPATQPRVLMKNTLVSDTMGNKRVDGGSKTSSGSYVEEKSLLQSIIEHPRVNIVNGSKITLLKADSDLNCATSSTAKSTNKAQFGANMQPHNPSKNINKPNDKLGTGQDGANDLIVPVASATQESGVNDKTPDLQVRGDKNDGRVKKDRMQDHVYEASVTPQMVNGARKEHTCGTQKPVEYNSDSGGKPDHNVIQERGTEEMYGQGYQQGVGAKKLERIVTEPRVVKFEERKLRAGKSPVRATVSLNHAAGGGRTGRNVQSNEEVYCRNSVKRSQSMGSSSSAAATKEPAVFSNSVTLRLKSPTGKKHQVTRFVSPTPPKVKATRVSLSSEHPDGSKPNATTTTPEYSPKGGTNTQSRPDYKKWQGQSNNFQEVSVTPTVISRHRQVQDHERVNVPQSPQGDGHRDNTKVVLRPAPPTRTHETQRQKYENVAHSKRTNGLRMDNGSNRMTTRMVGNDEDKQEKVMLAPPHSATDDEDFSGVIEPPPIKVKDIRAMFKRGPDYQDYAKPRSLSSSNTPARRDSTNHPAGMSSNQSEADVCDDITAPDTQVAKQVMNLFKGALEMEKDSEVFEEETLRKQQELTNDFTAVHQSSAKQNGQMTTDINTNYVITKTPPETLPKPNKLTTSSWPPKSNPDDSPASPSDIKTSIAQIKSESEAVISFDESLDKFYDVLNDLTS</sequence>
<feature type="region of interest" description="Disordered" evidence="1">
    <location>
        <begin position="74"/>
        <end position="100"/>
    </location>
</feature>
<feature type="region of interest" description="Disordered" evidence="1">
    <location>
        <begin position="856"/>
        <end position="889"/>
    </location>
</feature>
<feature type="compositionally biased region" description="Low complexity" evidence="1">
    <location>
        <begin position="563"/>
        <end position="580"/>
    </location>
</feature>
<feature type="compositionally biased region" description="Basic and acidic residues" evidence="1">
    <location>
        <begin position="912"/>
        <end position="930"/>
    </location>
</feature>
<feature type="region of interest" description="Disordered" evidence="1">
    <location>
        <begin position="330"/>
        <end position="378"/>
    </location>
</feature>